<evidence type="ECO:0000313" key="1">
    <source>
        <dbReference type="EMBL" id="ABF89447.1"/>
    </source>
</evidence>
<dbReference type="Proteomes" id="UP000002402">
    <property type="component" value="Chromosome"/>
</dbReference>
<name>Q1DC28_MYXXD</name>
<dbReference type="GeneID" id="41364686"/>
<evidence type="ECO:0000313" key="2">
    <source>
        <dbReference type="Proteomes" id="UP000002402"/>
    </source>
</evidence>
<organism evidence="1 2">
    <name type="scientific">Myxococcus xanthus (strain DK1622)</name>
    <dbReference type="NCBI Taxonomy" id="246197"/>
    <lineage>
        <taxon>Bacteria</taxon>
        <taxon>Pseudomonadati</taxon>
        <taxon>Myxococcota</taxon>
        <taxon>Myxococcia</taxon>
        <taxon>Myxococcales</taxon>
        <taxon>Cystobacterineae</taxon>
        <taxon>Myxococcaceae</taxon>
        <taxon>Myxococcus</taxon>
    </lineage>
</organism>
<proteinExistence type="predicted"/>
<accession>Q1DC28</accession>
<dbReference type="KEGG" id="mxa:MXAN_1543"/>
<keyword evidence="2" id="KW-1185">Reference proteome</keyword>
<dbReference type="RefSeq" id="WP_011551654.1">
    <property type="nucleotide sequence ID" value="NC_008095.1"/>
</dbReference>
<dbReference type="Pfam" id="PF09535">
    <property type="entry name" value="Gmx_para_CXXCG"/>
    <property type="match status" value="1"/>
</dbReference>
<dbReference type="EMBL" id="CP000113">
    <property type="protein sequence ID" value="ABF89447.1"/>
    <property type="molecule type" value="Genomic_DNA"/>
</dbReference>
<dbReference type="AlphaFoldDB" id="Q1DC28"/>
<reference evidence="1 2" key="1">
    <citation type="journal article" date="2006" name="Proc. Natl. Acad. Sci. U.S.A.">
        <title>Evolution of sensory complexity recorded in a myxobacterial genome.</title>
        <authorList>
            <person name="Goldman B.S."/>
            <person name="Nierman W.C."/>
            <person name="Kaiser D."/>
            <person name="Slater S.C."/>
            <person name="Durkin A.S."/>
            <person name="Eisen J.A."/>
            <person name="Ronning C.M."/>
            <person name="Barbazuk W.B."/>
            <person name="Blanchard M."/>
            <person name="Field C."/>
            <person name="Halling C."/>
            <person name="Hinkle G."/>
            <person name="Iartchuk O."/>
            <person name="Kim H.S."/>
            <person name="Mackenzie C."/>
            <person name="Madupu R."/>
            <person name="Miller N."/>
            <person name="Shvartsbeyn A."/>
            <person name="Sullivan S.A."/>
            <person name="Vaudin M."/>
            <person name="Wiegand R."/>
            <person name="Kaplan H.B."/>
        </authorList>
    </citation>
    <scope>NUCLEOTIDE SEQUENCE [LARGE SCALE GENOMIC DNA]</scope>
    <source>
        <strain evidence="2">DK1622</strain>
    </source>
</reference>
<dbReference type="EnsemblBacteria" id="ABF89447">
    <property type="protein sequence ID" value="ABF89447"/>
    <property type="gene ID" value="MXAN_1543"/>
</dbReference>
<dbReference type="NCBIfam" id="TIGR02264">
    <property type="entry name" value="gmx_para_CXXCG"/>
    <property type="match status" value="1"/>
</dbReference>
<gene>
    <name evidence="1" type="ordered locus">MXAN_1543</name>
</gene>
<dbReference type="HOGENOM" id="CLU_077132_0_0_7"/>
<dbReference type="OrthoDB" id="5524263at2"/>
<dbReference type="STRING" id="246197.MXAN_1543"/>
<protein>
    <submittedName>
        <fullName evidence="1">Uncharacterized protein</fullName>
    </submittedName>
</protein>
<dbReference type="InterPro" id="IPR011750">
    <property type="entry name" value="Gmx_para_CXXCG"/>
</dbReference>
<sequence>MKFYVVEEDRAAGFTGNLRAVPPWGLPGVSPCDTCGAAGGWAGLQYPCVDLSGLQERKALENPGRQVGFEEFSRLRDLVRPFAPDWARLEPGADFGPPTGTGSGTFGDLFLQNPWSLYIRREAVERLQGAGIHGLSGCPLNVRFRGKNPPELLAMQLELHGRLHLDGVSPGEGPVCLTCGVSRHELPRPPILDVHSTPAPRDLFRLYNWPTLIVASERMVAAVQHLSLRGIRFSEFATRQGPSVSVT</sequence>